<keyword evidence="4" id="KW-1185">Reference proteome</keyword>
<dbReference type="PANTHER" id="PTHR43135:SF3">
    <property type="entry name" value="ALPHA-D-RIBOSE 1-METHYLPHOSPHONATE 5-TRIPHOSPHATE DIPHOSPHATASE"/>
    <property type="match status" value="1"/>
</dbReference>
<evidence type="ECO:0000256" key="1">
    <source>
        <dbReference type="SAM" id="SignalP"/>
    </source>
</evidence>
<feature type="domain" description="Amidohydrolase-related" evidence="2">
    <location>
        <begin position="94"/>
        <end position="406"/>
    </location>
</feature>
<feature type="signal peptide" evidence="1">
    <location>
        <begin position="1"/>
        <end position="21"/>
    </location>
</feature>
<gene>
    <name evidence="3" type="ORF">GQX73_g630</name>
</gene>
<dbReference type="InterPro" id="IPR051781">
    <property type="entry name" value="Metallo-dep_Hydrolase"/>
</dbReference>
<feature type="chain" id="PRO_5028983654" description="Amidohydrolase-related domain-containing protein" evidence="1">
    <location>
        <begin position="22"/>
        <end position="415"/>
    </location>
</feature>
<protein>
    <recommendedName>
        <fullName evidence="2">Amidohydrolase-related domain-containing protein</fullName>
    </recommendedName>
</protein>
<dbReference type="OrthoDB" id="5595695at2759"/>
<sequence>MWAKQLLSCFVLAVLPSNTLACLQSSQHRVTVRDIQSQKYVRRTPPVSAKTAIQNVRVFDGQTFTNPRSVVFTNGHITTCTKDIETVIDGTGQFLIPGLIDAHVHLPDITGLASITSYGVTTVLNMACHDYAACAALRNHNQMDLASFLSAGIAAVGNSSGNGALQPPPDQLVYPDTDLSQLVAWAFGNGSDYYKIVAKPSSLTQVQQDHIVSAAHNANQQTMTHASDLASFKQAVASRSDGIQHIVDDGLLSISTISAIKKNKQFVTPTMSIFKYGYSHPEVLAFLGRTNSTNSTYAHVEENVRRLHKAGVPILAGTDAVGPIAPGIDLPFGITLHEELQLLNGVGLTPLEALRASTIESARWHRLFDRGEIKAGKRADLVLLNSNPLLNISNTRDIARVWVGGVEAQDIAKLS</sequence>
<dbReference type="InterPro" id="IPR006680">
    <property type="entry name" value="Amidohydro-rel"/>
</dbReference>
<dbReference type="Gene3D" id="3.40.50.10910">
    <property type="entry name" value="Amidohydrolase"/>
    <property type="match status" value="1"/>
</dbReference>
<dbReference type="AlphaFoldDB" id="A0A7C8MT63"/>
<dbReference type="SUPFAM" id="SSF51338">
    <property type="entry name" value="Composite domain of metallo-dependent hydrolases"/>
    <property type="match status" value="1"/>
</dbReference>
<dbReference type="PANTHER" id="PTHR43135">
    <property type="entry name" value="ALPHA-D-RIBOSE 1-METHYLPHOSPHONATE 5-TRIPHOSPHATE DIPHOSPHATASE"/>
    <property type="match status" value="1"/>
</dbReference>
<dbReference type="Gene3D" id="3.30.110.90">
    <property type="entry name" value="Amidohydrolase"/>
    <property type="match status" value="1"/>
</dbReference>
<dbReference type="InParanoid" id="A0A7C8MT63"/>
<dbReference type="InterPro" id="IPR011059">
    <property type="entry name" value="Metal-dep_hydrolase_composite"/>
</dbReference>
<dbReference type="Gene3D" id="1.20.58.520">
    <property type="entry name" value="Amidohydrolase"/>
    <property type="match status" value="1"/>
</dbReference>
<comment type="caution">
    <text evidence="3">The sequence shown here is derived from an EMBL/GenBank/DDBJ whole genome shotgun (WGS) entry which is preliminary data.</text>
</comment>
<dbReference type="Gene3D" id="2.30.40.10">
    <property type="entry name" value="Urease, subunit C, domain 1"/>
    <property type="match status" value="1"/>
</dbReference>
<evidence type="ECO:0000313" key="3">
    <source>
        <dbReference type="EMBL" id="KAF2973072.1"/>
    </source>
</evidence>
<keyword evidence="1" id="KW-0732">Signal</keyword>
<proteinExistence type="predicted"/>
<evidence type="ECO:0000259" key="2">
    <source>
        <dbReference type="Pfam" id="PF01979"/>
    </source>
</evidence>
<dbReference type="Proteomes" id="UP000481858">
    <property type="component" value="Unassembled WGS sequence"/>
</dbReference>
<dbReference type="EMBL" id="WUBL01000003">
    <property type="protein sequence ID" value="KAF2973072.1"/>
    <property type="molecule type" value="Genomic_DNA"/>
</dbReference>
<evidence type="ECO:0000313" key="4">
    <source>
        <dbReference type="Proteomes" id="UP000481858"/>
    </source>
</evidence>
<dbReference type="GO" id="GO:0016810">
    <property type="term" value="F:hydrolase activity, acting on carbon-nitrogen (but not peptide) bonds"/>
    <property type="evidence" value="ECO:0007669"/>
    <property type="project" value="InterPro"/>
</dbReference>
<dbReference type="SUPFAM" id="SSF51556">
    <property type="entry name" value="Metallo-dependent hydrolases"/>
    <property type="match status" value="1"/>
</dbReference>
<name>A0A7C8MT63_9PEZI</name>
<accession>A0A7C8MT63</accession>
<reference evidence="3 4" key="1">
    <citation type="submission" date="2019-12" db="EMBL/GenBank/DDBJ databases">
        <title>Draft genome sequence of the ascomycete Xylaria multiplex DSM 110363.</title>
        <authorList>
            <person name="Buettner E."/>
            <person name="Kellner H."/>
        </authorList>
    </citation>
    <scope>NUCLEOTIDE SEQUENCE [LARGE SCALE GENOMIC DNA]</scope>
    <source>
        <strain evidence="3 4">DSM 110363</strain>
    </source>
</reference>
<dbReference type="Pfam" id="PF01979">
    <property type="entry name" value="Amidohydro_1"/>
    <property type="match status" value="1"/>
</dbReference>
<organism evidence="3 4">
    <name type="scientific">Xylaria multiplex</name>
    <dbReference type="NCBI Taxonomy" id="323545"/>
    <lineage>
        <taxon>Eukaryota</taxon>
        <taxon>Fungi</taxon>
        <taxon>Dikarya</taxon>
        <taxon>Ascomycota</taxon>
        <taxon>Pezizomycotina</taxon>
        <taxon>Sordariomycetes</taxon>
        <taxon>Xylariomycetidae</taxon>
        <taxon>Xylariales</taxon>
        <taxon>Xylariaceae</taxon>
        <taxon>Xylaria</taxon>
    </lineage>
</organism>
<dbReference type="InterPro" id="IPR032466">
    <property type="entry name" value="Metal_Hydrolase"/>
</dbReference>